<feature type="repeat" description="ANK" evidence="3">
    <location>
        <begin position="1145"/>
        <end position="1177"/>
    </location>
</feature>
<dbReference type="InterPro" id="IPR036770">
    <property type="entry name" value="Ankyrin_rpt-contain_sf"/>
</dbReference>
<proteinExistence type="predicted"/>
<feature type="repeat" description="ANK" evidence="3">
    <location>
        <begin position="1046"/>
        <end position="1078"/>
    </location>
</feature>
<feature type="repeat" description="ANK" evidence="3">
    <location>
        <begin position="980"/>
        <end position="1012"/>
    </location>
</feature>
<dbReference type="PROSITE" id="PS50837">
    <property type="entry name" value="NACHT"/>
    <property type="match status" value="1"/>
</dbReference>
<feature type="repeat" description="ANK" evidence="3">
    <location>
        <begin position="1112"/>
        <end position="1144"/>
    </location>
</feature>
<feature type="repeat" description="ANK" evidence="3">
    <location>
        <begin position="1178"/>
        <end position="1210"/>
    </location>
</feature>
<evidence type="ECO:0000256" key="2">
    <source>
        <dbReference type="ARBA" id="ARBA00023043"/>
    </source>
</evidence>
<feature type="repeat" description="ANK" evidence="3">
    <location>
        <begin position="848"/>
        <end position="880"/>
    </location>
</feature>
<dbReference type="PANTHER" id="PTHR24198:SF165">
    <property type="entry name" value="ANKYRIN REPEAT-CONTAINING PROTEIN-RELATED"/>
    <property type="match status" value="1"/>
</dbReference>
<dbReference type="PANTHER" id="PTHR24198">
    <property type="entry name" value="ANKYRIN REPEAT AND PROTEIN KINASE DOMAIN-CONTAINING PROTEIN"/>
    <property type="match status" value="1"/>
</dbReference>
<protein>
    <recommendedName>
        <fullName evidence="4">NACHT domain-containing protein</fullName>
    </recommendedName>
</protein>
<feature type="repeat" description="ANK" evidence="3">
    <location>
        <begin position="1211"/>
        <end position="1243"/>
    </location>
</feature>
<keyword evidence="1" id="KW-0677">Repeat</keyword>
<dbReference type="InterPro" id="IPR056884">
    <property type="entry name" value="NPHP3-like_N"/>
</dbReference>
<feature type="repeat" description="ANK" evidence="3">
    <location>
        <begin position="914"/>
        <end position="946"/>
    </location>
</feature>
<dbReference type="Proteomes" id="UP001276659">
    <property type="component" value="Unassembled WGS sequence"/>
</dbReference>
<keyword evidence="2 3" id="KW-0040">ANK repeat</keyword>
<feature type="repeat" description="ANK" evidence="3">
    <location>
        <begin position="881"/>
        <end position="913"/>
    </location>
</feature>
<dbReference type="Pfam" id="PF24883">
    <property type="entry name" value="NPHP3_N"/>
    <property type="match status" value="1"/>
</dbReference>
<keyword evidence="6" id="KW-1185">Reference proteome</keyword>
<feature type="repeat" description="ANK" evidence="3">
    <location>
        <begin position="1013"/>
        <end position="1045"/>
    </location>
</feature>
<dbReference type="Gene3D" id="3.40.50.300">
    <property type="entry name" value="P-loop containing nucleotide triphosphate hydrolases"/>
    <property type="match status" value="1"/>
</dbReference>
<accession>A0AAD9Z352</accession>
<evidence type="ECO:0000313" key="5">
    <source>
        <dbReference type="EMBL" id="KAK3170554.1"/>
    </source>
</evidence>
<dbReference type="Gene3D" id="1.25.40.20">
    <property type="entry name" value="Ankyrin repeat-containing domain"/>
    <property type="match status" value="3"/>
</dbReference>
<organism evidence="5 6">
    <name type="scientific">Lepraria neglecta</name>
    <dbReference type="NCBI Taxonomy" id="209136"/>
    <lineage>
        <taxon>Eukaryota</taxon>
        <taxon>Fungi</taxon>
        <taxon>Dikarya</taxon>
        <taxon>Ascomycota</taxon>
        <taxon>Pezizomycotina</taxon>
        <taxon>Lecanoromycetes</taxon>
        <taxon>OSLEUM clade</taxon>
        <taxon>Lecanoromycetidae</taxon>
        <taxon>Lecanorales</taxon>
        <taxon>Lecanorineae</taxon>
        <taxon>Stereocaulaceae</taxon>
        <taxon>Lepraria</taxon>
    </lineage>
</organism>
<dbReference type="InterPro" id="IPR002110">
    <property type="entry name" value="Ankyrin_rpt"/>
</dbReference>
<dbReference type="Pfam" id="PF12796">
    <property type="entry name" value="Ank_2"/>
    <property type="match status" value="4"/>
</dbReference>
<feature type="repeat" description="ANK" evidence="3">
    <location>
        <begin position="947"/>
        <end position="979"/>
    </location>
</feature>
<dbReference type="PROSITE" id="PS50088">
    <property type="entry name" value="ANK_REPEAT"/>
    <property type="match status" value="14"/>
</dbReference>
<feature type="repeat" description="ANK" evidence="3">
    <location>
        <begin position="815"/>
        <end position="847"/>
    </location>
</feature>
<name>A0AAD9Z352_9LECA</name>
<dbReference type="InterPro" id="IPR027417">
    <property type="entry name" value="P-loop_NTPase"/>
</dbReference>
<dbReference type="Pfam" id="PF13637">
    <property type="entry name" value="Ank_4"/>
    <property type="match status" value="1"/>
</dbReference>
<evidence type="ECO:0000259" key="4">
    <source>
        <dbReference type="PROSITE" id="PS50837"/>
    </source>
</evidence>
<dbReference type="InterPro" id="IPR054471">
    <property type="entry name" value="GPIID_WHD"/>
</dbReference>
<dbReference type="SMART" id="SM00248">
    <property type="entry name" value="ANK"/>
    <property type="match status" value="15"/>
</dbReference>
<evidence type="ECO:0000313" key="6">
    <source>
        <dbReference type="Proteomes" id="UP001276659"/>
    </source>
</evidence>
<evidence type="ECO:0000256" key="3">
    <source>
        <dbReference type="PROSITE-ProRule" id="PRU00023"/>
    </source>
</evidence>
<feature type="domain" description="NACHT" evidence="4">
    <location>
        <begin position="297"/>
        <end position="454"/>
    </location>
</feature>
<sequence length="1406" mass="156092">MRGHIDSAASDIQVEPADVRSLNKVQEATESKKELCVAEGWRIYRNKNGEEVKLRHVLEKISVWVKGIIKAIDMGVSMDQSGHAALPWAIVKYLTTIGFSDIDLFSNVAEGVEFISGLIARYTIFEKLYLHEDCEATPGLYESMRKLYAAMLTYLARVKSYLTGNRWKRFGRSLVEAMRKQYDELRAAISETEVEKWAGMVDMELQQKMTKGATEHYRTLKDILLQFNEPIMQISDQIVAIQDRFDRKERIKIFRWMSEIEYRSHHDDLSKDLLPQSGQWLLESQDFIEWGQSSVSSILWLHGIPGSGKTRLASTVINLMLNTNSTSRVSPTAFFYCARSAAEPERAKPIEIMGALLRQLASSKPDLPVKEPVAKEYEARKKKAEEDCSTLKKLTVEDCTRLILELTKDHPATIIIDALDECEENTRHELLQSLDDIISKSAEVVKVLVSSRDDIDIKLRLEHSRNISISAKNNGGDITRFIKSEVDRLISKKLLLDGRISAKLRGKIIETLADGAQGMFRWVEMSLEALKRNKYIKDFKDALGRLPSELSGLYEIIHTQINQTPTYGRNVAIMTLKWLLCAQRLLSVEELIAVISVIYEDDTEPSSDLDSDELRSEQVPSPENDIVRLCRNLVIMDSEQRVFRFAHQSVREYLLSRPEYTVVEQHAVATGRCLDVYLAKSSPGSITPKMVQQNNILKPYAKVYWPVHYKYVEDHESHGLRETVSRFREQDSKTSLSYVQWASDIRSQYRDRRGIRVNKSLGDDIDKGLRRRLLFASSRPQSYLSAACAFGFLSFMKGSELFSTDWNQYRYLDYKKYTFLLIAAGEGHYQVVQMLLKNGADTNAQGGEYGNALQAASYGGHDQVVQMLLDKGADVNAQGGQYSNALQAASWRGHDQVVQILLDKGADVNAQGGHYGNALQAASYEGHDQVVQMLLDKGADVNAQGGHYGNALQAASYGGHDQVVQMLLDKGADVNTQGGQYSNALQAALYRGHDQVVQMLLDKGADVNAQGGEYGNALQAASWRGYNQVVQILLDKGADVNAQGGKYGNALQAASWRGYNQVVQILLDKGADVNAQGGHYGNALQAASWRGHDQVVQMLLDKGADVNAQGGHYGNALQAALYGGHDQVVQMLLDKGADVNAQGGHYGNALQAASYRGYNQVVQMLLDKGADVNAQGGHYGNALQAASYGGHDQVVQILLDNTANINQRDTHGRAALHFASAGGQKTIVELFFSLASDLSITDMQRRNCLHYAASKGSTELVTWLLKQGFDPNLTDRDDWTSLHWAAKNASIETIRILKDAGAVSSIEAIKGWTPRSVAVYHHNESSVIPAANITSGSPQSWPALMQTLSSPVIGKDSISDGNKITPGALQWGVACHGCFLVSQKPNVLKVLSSDSSRTYMAHDIDV</sequence>
<dbReference type="SUPFAM" id="SSF48403">
    <property type="entry name" value="Ankyrin repeat"/>
    <property type="match status" value="2"/>
</dbReference>
<dbReference type="PROSITE" id="PS50297">
    <property type="entry name" value="ANK_REP_REGION"/>
    <property type="match status" value="13"/>
</dbReference>
<comment type="caution">
    <text evidence="5">The sequence shown here is derived from an EMBL/GenBank/DDBJ whole genome shotgun (WGS) entry which is preliminary data.</text>
</comment>
<dbReference type="Pfam" id="PF22939">
    <property type="entry name" value="WHD_GPIID"/>
    <property type="match status" value="1"/>
</dbReference>
<dbReference type="EMBL" id="JASNWA010000008">
    <property type="protein sequence ID" value="KAK3170554.1"/>
    <property type="molecule type" value="Genomic_DNA"/>
</dbReference>
<dbReference type="SUPFAM" id="SSF52540">
    <property type="entry name" value="P-loop containing nucleoside triphosphate hydrolases"/>
    <property type="match status" value="1"/>
</dbReference>
<reference evidence="5" key="1">
    <citation type="submission" date="2022-11" db="EMBL/GenBank/DDBJ databases">
        <title>Chromosomal genome sequence assembly and mating type (MAT) locus characterization of the leprose asexual lichenized fungus Lepraria neglecta (Nyl.) Erichsen.</title>
        <authorList>
            <person name="Allen J.L."/>
            <person name="Pfeffer B."/>
        </authorList>
    </citation>
    <scope>NUCLEOTIDE SEQUENCE</scope>
    <source>
        <strain evidence="5">Allen 5258</strain>
    </source>
</reference>
<feature type="repeat" description="ANK" evidence="3">
    <location>
        <begin position="1244"/>
        <end position="1276"/>
    </location>
</feature>
<dbReference type="Pfam" id="PF00023">
    <property type="entry name" value="Ank"/>
    <property type="match status" value="2"/>
</dbReference>
<gene>
    <name evidence="5" type="ORF">OEA41_002635</name>
</gene>
<dbReference type="InterPro" id="IPR007111">
    <property type="entry name" value="NACHT_NTPase"/>
</dbReference>
<feature type="repeat" description="ANK" evidence="3">
    <location>
        <begin position="1079"/>
        <end position="1111"/>
    </location>
</feature>
<evidence type="ECO:0000256" key="1">
    <source>
        <dbReference type="ARBA" id="ARBA00022737"/>
    </source>
</evidence>